<gene>
    <name evidence="1" type="ORF">K443DRAFT_113033</name>
</gene>
<name>A0A0C9X571_9AGAR</name>
<dbReference type="EMBL" id="KN838884">
    <property type="protein sequence ID" value="KIJ92791.1"/>
    <property type="molecule type" value="Genomic_DNA"/>
</dbReference>
<accession>A0A0C9X571</accession>
<dbReference type="HOGENOM" id="CLU_180976_0_0_1"/>
<reference evidence="1 2" key="1">
    <citation type="submission" date="2014-04" db="EMBL/GenBank/DDBJ databases">
        <authorList>
            <consortium name="DOE Joint Genome Institute"/>
            <person name="Kuo A."/>
            <person name="Kohler A."/>
            <person name="Nagy L.G."/>
            <person name="Floudas D."/>
            <person name="Copeland A."/>
            <person name="Barry K.W."/>
            <person name="Cichocki N."/>
            <person name="Veneault-Fourrey C."/>
            <person name="LaButti K."/>
            <person name="Lindquist E.A."/>
            <person name="Lipzen A."/>
            <person name="Lundell T."/>
            <person name="Morin E."/>
            <person name="Murat C."/>
            <person name="Sun H."/>
            <person name="Tunlid A."/>
            <person name="Henrissat B."/>
            <person name="Grigoriev I.V."/>
            <person name="Hibbett D.S."/>
            <person name="Martin F."/>
            <person name="Nordberg H.P."/>
            <person name="Cantor M.N."/>
            <person name="Hua S.X."/>
        </authorList>
    </citation>
    <scope>NUCLEOTIDE SEQUENCE [LARGE SCALE GENOMIC DNA]</scope>
    <source>
        <strain evidence="1 2">LaAM-08-1</strain>
    </source>
</reference>
<keyword evidence="2" id="KW-1185">Reference proteome</keyword>
<dbReference type="AlphaFoldDB" id="A0A0C9X571"/>
<sequence length="72" mass="8258">HPGPYNVIDIDKEYSSVLPNSPSFCPTYHTSEVMPYIKLDTMLLASHNFDELDPIITETSDKEFYIEHILNA</sequence>
<feature type="non-terminal residue" evidence="1">
    <location>
        <position position="1"/>
    </location>
</feature>
<dbReference type="Proteomes" id="UP000054477">
    <property type="component" value="Unassembled WGS sequence"/>
</dbReference>
<reference evidence="2" key="2">
    <citation type="submission" date="2015-01" db="EMBL/GenBank/DDBJ databases">
        <title>Evolutionary Origins and Diversification of the Mycorrhizal Mutualists.</title>
        <authorList>
            <consortium name="DOE Joint Genome Institute"/>
            <consortium name="Mycorrhizal Genomics Consortium"/>
            <person name="Kohler A."/>
            <person name="Kuo A."/>
            <person name="Nagy L.G."/>
            <person name="Floudas D."/>
            <person name="Copeland A."/>
            <person name="Barry K.W."/>
            <person name="Cichocki N."/>
            <person name="Veneault-Fourrey C."/>
            <person name="LaButti K."/>
            <person name="Lindquist E.A."/>
            <person name="Lipzen A."/>
            <person name="Lundell T."/>
            <person name="Morin E."/>
            <person name="Murat C."/>
            <person name="Riley R."/>
            <person name="Ohm R."/>
            <person name="Sun H."/>
            <person name="Tunlid A."/>
            <person name="Henrissat B."/>
            <person name="Grigoriev I.V."/>
            <person name="Hibbett D.S."/>
            <person name="Martin F."/>
        </authorList>
    </citation>
    <scope>NUCLEOTIDE SEQUENCE [LARGE SCALE GENOMIC DNA]</scope>
    <source>
        <strain evidence="2">LaAM-08-1</strain>
    </source>
</reference>
<evidence type="ECO:0000313" key="1">
    <source>
        <dbReference type="EMBL" id="KIJ92791.1"/>
    </source>
</evidence>
<organism evidence="1 2">
    <name type="scientific">Laccaria amethystina LaAM-08-1</name>
    <dbReference type="NCBI Taxonomy" id="1095629"/>
    <lineage>
        <taxon>Eukaryota</taxon>
        <taxon>Fungi</taxon>
        <taxon>Dikarya</taxon>
        <taxon>Basidiomycota</taxon>
        <taxon>Agaricomycotina</taxon>
        <taxon>Agaricomycetes</taxon>
        <taxon>Agaricomycetidae</taxon>
        <taxon>Agaricales</taxon>
        <taxon>Agaricineae</taxon>
        <taxon>Hydnangiaceae</taxon>
        <taxon>Laccaria</taxon>
    </lineage>
</organism>
<protein>
    <submittedName>
        <fullName evidence="1">Uncharacterized protein</fullName>
    </submittedName>
</protein>
<proteinExistence type="predicted"/>
<dbReference type="OrthoDB" id="3268967at2759"/>
<evidence type="ECO:0000313" key="2">
    <source>
        <dbReference type="Proteomes" id="UP000054477"/>
    </source>
</evidence>